<evidence type="ECO:0000256" key="3">
    <source>
        <dbReference type="ARBA" id="ARBA00012918"/>
    </source>
</evidence>
<comment type="catalytic activity">
    <reaction evidence="7">
        <text>L-glutamine + H2O = L-glutamate + NH4(+)</text>
        <dbReference type="Rhea" id="RHEA:15889"/>
        <dbReference type="ChEBI" id="CHEBI:15377"/>
        <dbReference type="ChEBI" id="CHEBI:28938"/>
        <dbReference type="ChEBI" id="CHEBI:29985"/>
        <dbReference type="ChEBI" id="CHEBI:58359"/>
        <dbReference type="EC" id="3.5.1.2"/>
    </reaction>
</comment>
<dbReference type="SUPFAM" id="SSF56601">
    <property type="entry name" value="beta-lactamase/transpeptidase-like"/>
    <property type="match status" value="1"/>
</dbReference>
<dbReference type="PANTHER" id="PTHR12544:SF29">
    <property type="entry name" value="GLUTAMINASE"/>
    <property type="match status" value="1"/>
</dbReference>
<keyword evidence="5" id="KW-0378">Hydrolase</keyword>
<dbReference type="InterPro" id="IPR041541">
    <property type="entry name" value="Glutaminase_EF-hand"/>
</dbReference>
<dbReference type="Pfam" id="PF13637">
    <property type="entry name" value="Ank_4"/>
    <property type="match status" value="1"/>
</dbReference>
<evidence type="ECO:0000256" key="2">
    <source>
        <dbReference type="ARBA" id="ARBA00011881"/>
    </source>
</evidence>
<dbReference type="InterPro" id="IPR015868">
    <property type="entry name" value="Glutaminase"/>
</dbReference>
<dbReference type="SUPFAM" id="SSF48403">
    <property type="entry name" value="Ankyrin repeat"/>
    <property type="match status" value="1"/>
</dbReference>
<evidence type="ECO:0000256" key="5">
    <source>
        <dbReference type="ARBA" id="ARBA00022801"/>
    </source>
</evidence>
<keyword evidence="6 8" id="KW-0040">ANK repeat</keyword>
<protein>
    <recommendedName>
        <fullName evidence="3">glutaminase</fullName>
        <ecNumber evidence="3">3.5.1.2</ecNumber>
    </recommendedName>
</protein>
<dbReference type="PANTHER" id="PTHR12544">
    <property type="entry name" value="GLUTAMINASE"/>
    <property type="match status" value="1"/>
</dbReference>
<feature type="domain" description="EF-hand" evidence="9">
    <location>
        <begin position="8"/>
        <end position="43"/>
    </location>
</feature>
<evidence type="ECO:0000256" key="4">
    <source>
        <dbReference type="ARBA" id="ARBA00022737"/>
    </source>
</evidence>
<dbReference type="AlphaFoldDB" id="A0A8T3YRM9"/>
<comment type="subunit">
    <text evidence="2">Homotetramer.</text>
</comment>
<evidence type="ECO:0000256" key="7">
    <source>
        <dbReference type="ARBA" id="ARBA00049534"/>
    </source>
</evidence>
<comment type="caution">
    <text evidence="10">The sequence shown here is derived from an EMBL/GenBank/DDBJ whole genome shotgun (WGS) entry which is preliminary data.</text>
</comment>
<reference evidence="10" key="1">
    <citation type="submission" date="2020-07" db="EMBL/GenBank/DDBJ databases">
        <title>Huge and variable diversity of episymbiotic CPR bacteria and DPANN archaea in groundwater ecosystems.</title>
        <authorList>
            <person name="He C.Y."/>
            <person name="Keren R."/>
            <person name="Whittaker M."/>
            <person name="Farag I.F."/>
            <person name="Doudna J."/>
            <person name="Cate J.H.D."/>
            <person name="Banfield J.F."/>
        </authorList>
    </citation>
    <scope>NUCLEOTIDE SEQUENCE</scope>
    <source>
        <strain evidence="10">NC_groundwater_1296_Ag_S-0.2um_52_80</strain>
    </source>
</reference>
<dbReference type="EC" id="3.5.1.2" evidence="3"/>
<dbReference type="Pfam" id="PF17959">
    <property type="entry name" value="EF-hand_14"/>
    <property type="match status" value="1"/>
</dbReference>
<dbReference type="PROSITE" id="PS50222">
    <property type="entry name" value="EF_HAND_2"/>
    <property type="match status" value="1"/>
</dbReference>
<evidence type="ECO:0000313" key="11">
    <source>
        <dbReference type="Proteomes" id="UP000732298"/>
    </source>
</evidence>
<dbReference type="Gene3D" id="1.10.238.210">
    <property type="match status" value="1"/>
</dbReference>
<dbReference type="Gene3D" id="1.25.40.20">
    <property type="entry name" value="Ankyrin repeat-containing domain"/>
    <property type="match status" value="1"/>
</dbReference>
<dbReference type="PROSITE" id="PS50088">
    <property type="entry name" value="ANK_REPEAT"/>
    <property type="match status" value="1"/>
</dbReference>
<proteinExistence type="inferred from homology"/>
<evidence type="ECO:0000256" key="6">
    <source>
        <dbReference type="ARBA" id="ARBA00023043"/>
    </source>
</evidence>
<evidence type="ECO:0000256" key="1">
    <source>
        <dbReference type="ARBA" id="ARBA00011076"/>
    </source>
</evidence>
<comment type="similarity">
    <text evidence="1">Belongs to the glutaminase family.</text>
</comment>
<sequence length="513" mass="56224">MNAKEKAKKRDVIDNLFDSLDVKSKGQILREDIIETLRAKGILEDDLRIRETVKALKAYETRPISSRDFREIIGQNVMIIEKALAGGLVIPDFKNFCSFIVNMHNRTLLNKAGAVSGHTPVLKAVNPEQFAISVCTVDGQRFSIGDSDASFSIQGIAKAIAYCIILEELKEEEVRKHIGREQETRVLDGLMLNKEGLPHNALDDAGALVGISLIEPHKPIDARRKIMLDVLRAMSGGAGMAVNEQAYAAEKNFANKYSALTYFMQEKKLFPKGADFMSHLDLFLQCLSVDVTADSLAAIAATLAGAGICPLTGQAVFKPITVRNCLSTLYFCGMGAEGGDFSFTVGLPAIGGKSGGMLVVIPNVMGIAIWSPRVNDFENSARGMDFCHKLIEQFNFHPYDSTVRSLNKADPRLIKNTEKMRGIMAAVDAASRGDLYELKRLVANGVDLNEGDYDLRTPMHLAAAEGHAEAMLYFISLKLDMSPKDRWGGTPMRDAENGNHKEIIALLQKNGGR</sequence>
<dbReference type="InterPro" id="IPR002110">
    <property type="entry name" value="Ankyrin_rpt"/>
</dbReference>
<dbReference type="Pfam" id="PF04960">
    <property type="entry name" value="Glutaminase"/>
    <property type="match status" value="1"/>
</dbReference>
<keyword evidence="4" id="KW-0677">Repeat</keyword>
<evidence type="ECO:0000259" key="9">
    <source>
        <dbReference type="PROSITE" id="PS50222"/>
    </source>
</evidence>
<gene>
    <name evidence="10" type="ORF">HY544_04760</name>
</gene>
<organism evidence="10 11">
    <name type="scientific">Candidatus Iainarchaeum sp</name>
    <dbReference type="NCBI Taxonomy" id="3101447"/>
    <lineage>
        <taxon>Archaea</taxon>
        <taxon>Candidatus Iainarchaeota</taxon>
        <taxon>Candidatus Iainarchaeia</taxon>
        <taxon>Candidatus Iainarchaeales</taxon>
        <taxon>Candidatus Iainarchaeaceae</taxon>
        <taxon>Candidatus Iainarchaeum</taxon>
    </lineage>
</organism>
<dbReference type="InterPro" id="IPR012338">
    <property type="entry name" value="Beta-lactam/transpept-like"/>
</dbReference>
<feature type="repeat" description="ANK" evidence="8">
    <location>
        <begin position="454"/>
        <end position="486"/>
    </location>
</feature>
<name>A0A8T3YRM9_9ARCH</name>
<dbReference type="GO" id="GO:0005509">
    <property type="term" value="F:calcium ion binding"/>
    <property type="evidence" value="ECO:0007669"/>
    <property type="project" value="InterPro"/>
</dbReference>
<dbReference type="InterPro" id="IPR002048">
    <property type="entry name" value="EF_hand_dom"/>
</dbReference>
<dbReference type="EMBL" id="JACQPB010000042">
    <property type="protein sequence ID" value="MBI4210789.1"/>
    <property type="molecule type" value="Genomic_DNA"/>
</dbReference>
<evidence type="ECO:0000256" key="8">
    <source>
        <dbReference type="PROSITE-ProRule" id="PRU00023"/>
    </source>
</evidence>
<dbReference type="InterPro" id="IPR036770">
    <property type="entry name" value="Ankyrin_rpt-contain_sf"/>
</dbReference>
<dbReference type="GO" id="GO:0006537">
    <property type="term" value="P:glutamate biosynthetic process"/>
    <property type="evidence" value="ECO:0007669"/>
    <property type="project" value="TreeGrafter"/>
</dbReference>
<dbReference type="GO" id="GO:0006543">
    <property type="term" value="P:L-glutamine catabolic process"/>
    <property type="evidence" value="ECO:0007669"/>
    <property type="project" value="TreeGrafter"/>
</dbReference>
<accession>A0A8T3YRM9</accession>
<dbReference type="Proteomes" id="UP000732298">
    <property type="component" value="Unassembled WGS sequence"/>
</dbReference>
<dbReference type="Gene3D" id="3.40.710.10">
    <property type="entry name" value="DD-peptidase/beta-lactamase superfamily"/>
    <property type="match status" value="1"/>
</dbReference>
<dbReference type="GO" id="GO:0004359">
    <property type="term" value="F:glutaminase activity"/>
    <property type="evidence" value="ECO:0007669"/>
    <property type="project" value="UniProtKB-EC"/>
</dbReference>
<evidence type="ECO:0000313" key="10">
    <source>
        <dbReference type="EMBL" id="MBI4210789.1"/>
    </source>
</evidence>